<feature type="compositionally biased region" description="Basic and acidic residues" evidence="1">
    <location>
        <begin position="11"/>
        <end position="20"/>
    </location>
</feature>
<feature type="region of interest" description="Disordered" evidence="1">
    <location>
        <begin position="1"/>
        <end position="20"/>
    </location>
</feature>
<gene>
    <name evidence="2" type="ORF">Vretimale_19312</name>
</gene>
<evidence type="ECO:0000313" key="2">
    <source>
        <dbReference type="EMBL" id="GIM16715.1"/>
    </source>
</evidence>
<evidence type="ECO:0000256" key="1">
    <source>
        <dbReference type="SAM" id="MobiDB-lite"/>
    </source>
</evidence>
<dbReference type="Proteomes" id="UP000722791">
    <property type="component" value="Unassembled WGS sequence"/>
</dbReference>
<organism evidence="2 3">
    <name type="scientific">Volvox reticuliferus</name>
    <dbReference type="NCBI Taxonomy" id="1737510"/>
    <lineage>
        <taxon>Eukaryota</taxon>
        <taxon>Viridiplantae</taxon>
        <taxon>Chlorophyta</taxon>
        <taxon>core chlorophytes</taxon>
        <taxon>Chlorophyceae</taxon>
        <taxon>CS clade</taxon>
        <taxon>Chlamydomonadales</taxon>
        <taxon>Volvocaceae</taxon>
        <taxon>Volvox</taxon>
    </lineage>
</organism>
<name>A0A8J4GWN0_9CHLO</name>
<dbReference type="EMBL" id="BNCQ01000084">
    <property type="protein sequence ID" value="GIM16715.1"/>
    <property type="molecule type" value="Genomic_DNA"/>
</dbReference>
<feature type="non-terminal residue" evidence="2">
    <location>
        <position position="1"/>
    </location>
</feature>
<evidence type="ECO:0000313" key="3">
    <source>
        <dbReference type="Proteomes" id="UP000722791"/>
    </source>
</evidence>
<dbReference type="AlphaFoldDB" id="A0A8J4GWN0"/>
<reference evidence="2" key="1">
    <citation type="journal article" date="2021" name="Proc. Natl. Acad. Sci. U.S.A.">
        <title>Three genomes in the algal genus Volvox reveal the fate of a haploid sex-determining region after a transition to homothallism.</title>
        <authorList>
            <person name="Yamamoto K."/>
            <person name="Hamaji T."/>
            <person name="Kawai-Toyooka H."/>
            <person name="Matsuzaki R."/>
            <person name="Takahashi F."/>
            <person name="Nishimura Y."/>
            <person name="Kawachi M."/>
            <person name="Noguchi H."/>
            <person name="Minakuchi Y."/>
            <person name="Umen J.G."/>
            <person name="Toyoda A."/>
            <person name="Nozaki H."/>
        </authorList>
    </citation>
    <scope>NUCLEOTIDE SEQUENCE</scope>
    <source>
        <strain evidence="2">NIES-3785</strain>
    </source>
</reference>
<accession>A0A8J4GWN0</accession>
<sequence>YGRPGGASGWRSDRPGDSSRAEKLEGWYVDSDASHHITYDARDLTDVRKLDERDWFDIIGVGGEIVRPIAVGTLQVAPSFCWDMRVTVGNVYVAPSSCVKVLSVAAFSEKGVTVRFDKYVVNICRRGRVVLTGHRAGNLYLLECDLTRNS</sequence>
<proteinExistence type="predicted"/>
<protein>
    <submittedName>
        <fullName evidence="2">Uncharacterized protein</fullName>
    </submittedName>
</protein>
<comment type="caution">
    <text evidence="2">The sequence shown here is derived from an EMBL/GenBank/DDBJ whole genome shotgun (WGS) entry which is preliminary data.</text>
</comment>